<feature type="domain" description="CCHC-type" evidence="1">
    <location>
        <begin position="141"/>
        <end position="157"/>
    </location>
</feature>
<accession>A0A8K0KDF5</accession>
<gene>
    <name evidence="2" type="ORF">J437_LFUL013292</name>
</gene>
<dbReference type="InterPro" id="IPR036875">
    <property type="entry name" value="Znf_CCHC_sf"/>
</dbReference>
<dbReference type="Proteomes" id="UP000792457">
    <property type="component" value="Unassembled WGS sequence"/>
</dbReference>
<proteinExistence type="predicted"/>
<organism evidence="2 3">
    <name type="scientific">Ladona fulva</name>
    <name type="common">Scarce chaser dragonfly</name>
    <name type="synonym">Libellula fulva</name>
    <dbReference type="NCBI Taxonomy" id="123851"/>
    <lineage>
        <taxon>Eukaryota</taxon>
        <taxon>Metazoa</taxon>
        <taxon>Ecdysozoa</taxon>
        <taxon>Arthropoda</taxon>
        <taxon>Hexapoda</taxon>
        <taxon>Insecta</taxon>
        <taxon>Pterygota</taxon>
        <taxon>Palaeoptera</taxon>
        <taxon>Odonata</taxon>
        <taxon>Epiprocta</taxon>
        <taxon>Anisoptera</taxon>
        <taxon>Libelluloidea</taxon>
        <taxon>Libellulidae</taxon>
        <taxon>Ladona</taxon>
    </lineage>
</organism>
<dbReference type="AlphaFoldDB" id="A0A8K0KDF5"/>
<feature type="domain" description="CCHC-type" evidence="1">
    <location>
        <begin position="161"/>
        <end position="177"/>
    </location>
</feature>
<dbReference type="GO" id="GO:0003676">
    <property type="term" value="F:nucleic acid binding"/>
    <property type="evidence" value="ECO:0007669"/>
    <property type="project" value="InterPro"/>
</dbReference>
<dbReference type="OrthoDB" id="8122238at2759"/>
<keyword evidence="3" id="KW-1185">Reference proteome</keyword>
<evidence type="ECO:0000259" key="1">
    <source>
        <dbReference type="SMART" id="SM00343"/>
    </source>
</evidence>
<sequence>MQINTVRTAGKKSIIIETKTEEDKNKLVSGDLKRRLEEKGLKVENLRKKNPKIILFSIHRDTTEKEFKENVYNQNFKESQITKDNFMEGFKYSFTRGNRDNSYCNWIFQVTPEIREFLISKDRIYARWESHYIKDFTGLTRCYRCQGYGHKAQGCREKEDTCGHCAGKGHRYQDCPNKNRRETCANCKRFGKDADHPATDPDCPAYRNALEREISRTGYTKN</sequence>
<dbReference type="GO" id="GO:0008270">
    <property type="term" value="F:zinc ion binding"/>
    <property type="evidence" value="ECO:0007669"/>
    <property type="project" value="InterPro"/>
</dbReference>
<dbReference type="Gene3D" id="4.10.60.10">
    <property type="entry name" value="Zinc finger, CCHC-type"/>
    <property type="match status" value="1"/>
</dbReference>
<evidence type="ECO:0000313" key="3">
    <source>
        <dbReference type="Proteomes" id="UP000792457"/>
    </source>
</evidence>
<protein>
    <recommendedName>
        <fullName evidence="1">CCHC-type domain-containing protein</fullName>
    </recommendedName>
</protein>
<dbReference type="EMBL" id="KZ308687">
    <property type="protein sequence ID" value="KAG8233101.1"/>
    <property type="molecule type" value="Genomic_DNA"/>
</dbReference>
<name>A0A8K0KDF5_LADFU</name>
<dbReference type="InterPro" id="IPR001878">
    <property type="entry name" value="Znf_CCHC"/>
</dbReference>
<reference evidence="2" key="1">
    <citation type="submission" date="2013-04" db="EMBL/GenBank/DDBJ databases">
        <authorList>
            <person name="Qu J."/>
            <person name="Murali S.C."/>
            <person name="Bandaranaike D."/>
            <person name="Bellair M."/>
            <person name="Blankenburg K."/>
            <person name="Chao H."/>
            <person name="Dinh H."/>
            <person name="Doddapaneni H."/>
            <person name="Downs B."/>
            <person name="Dugan-Rocha S."/>
            <person name="Elkadiri S."/>
            <person name="Gnanaolivu R.D."/>
            <person name="Hernandez B."/>
            <person name="Javaid M."/>
            <person name="Jayaseelan J.C."/>
            <person name="Lee S."/>
            <person name="Li M."/>
            <person name="Ming W."/>
            <person name="Munidasa M."/>
            <person name="Muniz J."/>
            <person name="Nguyen L."/>
            <person name="Ongeri F."/>
            <person name="Osuji N."/>
            <person name="Pu L.-L."/>
            <person name="Puazo M."/>
            <person name="Qu C."/>
            <person name="Quiroz J."/>
            <person name="Raj R."/>
            <person name="Weissenberger G."/>
            <person name="Xin Y."/>
            <person name="Zou X."/>
            <person name="Han Y."/>
            <person name="Richards S."/>
            <person name="Worley K."/>
            <person name="Muzny D."/>
            <person name="Gibbs R."/>
        </authorList>
    </citation>
    <scope>NUCLEOTIDE SEQUENCE</scope>
    <source>
        <strain evidence="2">Sampled in the wild</strain>
    </source>
</reference>
<dbReference type="SMART" id="SM00343">
    <property type="entry name" value="ZnF_C2HC"/>
    <property type="match status" value="2"/>
</dbReference>
<dbReference type="SUPFAM" id="SSF57756">
    <property type="entry name" value="Retrovirus zinc finger-like domains"/>
    <property type="match status" value="1"/>
</dbReference>
<reference evidence="2" key="2">
    <citation type="submission" date="2017-10" db="EMBL/GenBank/DDBJ databases">
        <title>Ladona fulva Genome sequencing and assembly.</title>
        <authorList>
            <person name="Murali S."/>
            <person name="Richards S."/>
            <person name="Bandaranaike D."/>
            <person name="Bellair M."/>
            <person name="Blankenburg K."/>
            <person name="Chao H."/>
            <person name="Dinh H."/>
            <person name="Doddapaneni H."/>
            <person name="Dugan-Rocha S."/>
            <person name="Elkadiri S."/>
            <person name="Gnanaolivu R."/>
            <person name="Hernandez B."/>
            <person name="Skinner E."/>
            <person name="Javaid M."/>
            <person name="Lee S."/>
            <person name="Li M."/>
            <person name="Ming W."/>
            <person name="Munidasa M."/>
            <person name="Muniz J."/>
            <person name="Nguyen L."/>
            <person name="Hughes D."/>
            <person name="Osuji N."/>
            <person name="Pu L.-L."/>
            <person name="Puazo M."/>
            <person name="Qu C."/>
            <person name="Quiroz J."/>
            <person name="Raj R."/>
            <person name="Weissenberger G."/>
            <person name="Xin Y."/>
            <person name="Zou X."/>
            <person name="Han Y."/>
            <person name="Worley K."/>
            <person name="Muzny D."/>
            <person name="Gibbs R."/>
        </authorList>
    </citation>
    <scope>NUCLEOTIDE SEQUENCE</scope>
    <source>
        <strain evidence="2">Sampled in the wild</strain>
    </source>
</reference>
<comment type="caution">
    <text evidence="2">The sequence shown here is derived from an EMBL/GenBank/DDBJ whole genome shotgun (WGS) entry which is preliminary data.</text>
</comment>
<evidence type="ECO:0000313" key="2">
    <source>
        <dbReference type="EMBL" id="KAG8233101.1"/>
    </source>
</evidence>